<accession>A0AAD7J8B9</accession>
<dbReference type="Pfam" id="PF25534">
    <property type="entry name" value="DUF7918"/>
    <property type="match status" value="1"/>
</dbReference>
<name>A0AAD7J8B9_9AGAR</name>
<sequence>MQLGQFSASVSVDGAELSEYAVEYSADGKEATCWIPSENDKASCSHNQASVFRQISGVLTVDGIHCEGKTMKIRRTNPTFSKAARDSVATSATKRRPLLFSKQALTDDDEYLNTAISPHLGTIRVKIRHVRRDTRGPTIQAAKNYQTQILHERSKKAIGHSVKFGAEYEARLNRKINTHLVQELVTFVFKYRPIELLRAQGIAPPAAREERAVSPTNVLDLTMDVDEDDDAAEIRKLQERLETLQNKNKRVKREPSNAVKKEVKREEPIFKPGEVIDLT</sequence>
<feature type="compositionally biased region" description="Basic and acidic residues" evidence="1">
    <location>
        <begin position="253"/>
        <end position="265"/>
    </location>
</feature>
<comment type="caution">
    <text evidence="3">The sequence shown here is derived from an EMBL/GenBank/DDBJ whole genome shotgun (WGS) entry which is preliminary data.</text>
</comment>
<evidence type="ECO:0000256" key="1">
    <source>
        <dbReference type="SAM" id="MobiDB-lite"/>
    </source>
</evidence>
<dbReference type="Proteomes" id="UP001215280">
    <property type="component" value="Unassembled WGS sequence"/>
</dbReference>
<feature type="region of interest" description="Disordered" evidence="1">
    <location>
        <begin position="246"/>
        <end position="265"/>
    </location>
</feature>
<protein>
    <recommendedName>
        <fullName evidence="2">DUF7918 domain-containing protein</fullName>
    </recommendedName>
</protein>
<evidence type="ECO:0000313" key="4">
    <source>
        <dbReference type="Proteomes" id="UP001215280"/>
    </source>
</evidence>
<dbReference type="InterPro" id="IPR057678">
    <property type="entry name" value="DUF7918"/>
</dbReference>
<dbReference type="PANTHER" id="PTHR36223:SF1">
    <property type="entry name" value="TRANSCRIPTION ELONGATION FACTOR EAF N-TERMINAL DOMAIN-CONTAINING PROTEIN"/>
    <property type="match status" value="1"/>
</dbReference>
<gene>
    <name evidence="3" type="ORF">DFH07DRAFT_741148</name>
</gene>
<dbReference type="PANTHER" id="PTHR36223">
    <property type="entry name" value="BETA-LACTAMASE-TYPE TRANSPEPTIDASE FOLD DOMAIN CONTAINING PROTEIN"/>
    <property type="match status" value="1"/>
</dbReference>
<dbReference type="EMBL" id="JARJLG010000052">
    <property type="protein sequence ID" value="KAJ7759402.1"/>
    <property type="molecule type" value="Genomic_DNA"/>
</dbReference>
<reference evidence="3" key="1">
    <citation type="submission" date="2023-03" db="EMBL/GenBank/DDBJ databases">
        <title>Massive genome expansion in bonnet fungi (Mycena s.s.) driven by repeated elements and novel gene families across ecological guilds.</title>
        <authorList>
            <consortium name="Lawrence Berkeley National Laboratory"/>
            <person name="Harder C.B."/>
            <person name="Miyauchi S."/>
            <person name="Viragh M."/>
            <person name="Kuo A."/>
            <person name="Thoen E."/>
            <person name="Andreopoulos B."/>
            <person name="Lu D."/>
            <person name="Skrede I."/>
            <person name="Drula E."/>
            <person name="Henrissat B."/>
            <person name="Morin E."/>
            <person name="Kohler A."/>
            <person name="Barry K."/>
            <person name="LaButti K."/>
            <person name="Morin E."/>
            <person name="Salamov A."/>
            <person name="Lipzen A."/>
            <person name="Mereny Z."/>
            <person name="Hegedus B."/>
            <person name="Baldrian P."/>
            <person name="Stursova M."/>
            <person name="Weitz H."/>
            <person name="Taylor A."/>
            <person name="Grigoriev I.V."/>
            <person name="Nagy L.G."/>
            <person name="Martin F."/>
            <person name="Kauserud H."/>
        </authorList>
    </citation>
    <scope>NUCLEOTIDE SEQUENCE</scope>
    <source>
        <strain evidence="3">CBHHK188m</strain>
    </source>
</reference>
<organism evidence="3 4">
    <name type="scientific">Mycena maculata</name>
    <dbReference type="NCBI Taxonomy" id="230809"/>
    <lineage>
        <taxon>Eukaryota</taxon>
        <taxon>Fungi</taxon>
        <taxon>Dikarya</taxon>
        <taxon>Basidiomycota</taxon>
        <taxon>Agaricomycotina</taxon>
        <taxon>Agaricomycetes</taxon>
        <taxon>Agaricomycetidae</taxon>
        <taxon>Agaricales</taxon>
        <taxon>Marasmiineae</taxon>
        <taxon>Mycenaceae</taxon>
        <taxon>Mycena</taxon>
    </lineage>
</organism>
<feature type="domain" description="DUF7918" evidence="2">
    <location>
        <begin position="7"/>
        <end position="204"/>
    </location>
</feature>
<evidence type="ECO:0000313" key="3">
    <source>
        <dbReference type="EMBL" id="KAJ7759402.1"/>
    </source>
</evidence>
<dbReference type="AlphaFoldDB" id="A0AAD7J8B9"/>
<evidence type="ECO:0000259" key="2">
    <source>
        <dbReference type="Pfam" id="PF25534"/>
    </source>
</evidence>
<keyword evidence="4" id="KW-1185">Reference proteome</keyword>
<proteinExistence type="predicted"/>